<feature type="disulfide bond" evidence="11">
    <location>
        <begin position="297"/>
        <end position="312"/>
    </location>
</feature>
<feature type="domain" description="EGF-like" evidence="15">
    <location>
        <begin position="381"/>
        <end position="395"/>
    </location>
</feature>
<dbReference type="RefSeq" id="XP_022256577.1">
    <property type="nucleotide sequence ID" value="XM_022400869.1"/>
</dbReference>
<keyword evidence="7 14" id="KW-0472">Membrane</keyword>
<evidence type="ECO:0000256" key="2">
    <source>
        <dbReference type="ARBA" id="ARBA00022536"/>
    </source>
</evidence>
<dbReference type="PROSITE" id="PS01187">
    <property type="entry name" value="EGF_CA"/>
    <property type="match status" value="1"/>
</dbReference>
<dbReference type="PROSITE" id="PS01186">
    <property type="entry name" value="EGF_2"/>
    <property type="match status" value="1"/>
</dbReference>
<feature type="repeat" description="LDL-receptor class B" evidence="12">
    <location>
        <begin position="614"/>
        <end position="656"/>
    </location>
</feature>
<feature type="region of interest" description="Disordered" evidence="13">
    <location>
        <begin position="810"/>
        <end position="857"/>
    </location>
</feature>
<evidence type="ECO:0000256" key="3">
    <source>
        <dbReference type="ARBA" id="ARBA00022583"/>
    </source>
</evidence>
<dbReference type="SUPFAM" id="SSF63825">
    <property type="entry name" value="YWTD domain"/>
    <property type="match status" value="1"/>
</dbReference>
<dbReference type="PROSITE" id="PS00010">
    <property type="entry name" value="ASX_HYDROXYL"/>
    <property type="match status" value="1"/>
</dbReference>
<dbReference type="InterPro" id="IPR000742">
    <property type="entry name" value="EGF"/>
</dbReference>
<feature type="disulfide bond" evidence="11">
    <location>
        <begin position="74"/>
        <end position="86"/>
    </location>
</feature>
<comment type="subcellular location">
    <subcellularLocation>
        <location evidence="1">Membrane</location>
        <topology evidence="1">Single-pass membrane protein</topology>
    </subcellularLocation>
</comment>
<evidence type="ECO:0000256" key="8">
    <source>
        <dbReference type="ARBA" id="ARBA00023157"/>
    </source>
</evidence>
<dbReference type="InterPro" id="IPR000033">
    <property type="entry name" value="LDLR_classB_rpt"/>
</dbReference>
<dbReference type="InterPro" id="IPR001881">
    <property type="entry name" value="EGF-like_Ca-bd_dom"/>
</dbReference>
<evidence type="ECO:0000256" key="4">
    <source>
        <dbReference type="ARBA" id="ARBA00022692"/>
    </source>
</evidence>
<evidence type="ECO:0000259" key="15">
    <source>
        <dbReference type="PROSITE" id="PS01186"/>
    </source>
</evidence>
<feature type="compositionally biased region" description="Low complexity" evidence="13">
    <location>
        <begin position="751"/>
        <end position="778"/>
    </location>
</feature>
<dbReference type="PRINTS" id="PR00261">
    <property type="entry name" value="LDLRECEPTOR"/>
</dbReference>
<dbReference type="InterPro" id="IPR002172">
    <property type="entry name" value="LDrepeatLR_classA_rpt"/>
</dbReference>
<dbReference type="SMART" id="SM00135">
    <property type="entry name" value="LY"/>
    <property type="match status" value="5"/>
</dbReference>
<feature type="compositionally biased region" description="Polar residues" evidence="13">
    <location>
        <begin position="781"/>
        <end position="792"/>
    </location>
</feature>
<evidence type="ECO:0000256" key="13">
    <source>
        <dbReference type="SAM" id="MobiDB-lite"/>
    </source>
</evidence>
<evidence type="ECO:0000256" key="12">
    <source>
        <dbReference type="PROSITE-ProRule" id="PRU00461"/>
    </source>
</evidence>
<proteinExistence type="predicted"/>
<keyword evidence="9" id="KW-0675">Receptor</keyword>
<evidence type="ECO:0000313" key="16">
    <source>
        <dbReference type="Proteomes" id="UP000694941"/>
    </source>
</evidence>
<keyword evidence="3" id="KW-0254">Endocytosis</keyword>
<keyword evidence="6 14" id="KW-1133">Transmembrane helix</keyword>
<dbReference type="Pfam" id="PF07645">
    <property type="entry name" value="EGF_CA"/>
    <property type="match status" value="1"/>
</dbReference>
<reference evidence="17" key="1">
    <citation type="submission" date="2025-08" db="UniProtKB">
        <authorList>
            <consortium name="RefSeq"/>
        </authorList>
    </citation>
    <scope>IDENTIFICATION</scope>
    <source>
        <tissue evidence="17">Muscle</tissue>
    </source>
</reference>
<dbReference type="SMART" id="SM00179">
    <property type="entry name" value="EGF_CA"/>
    <property type="match status" value="2"/>
</dbReference>
<dbReference type="InterPro" id="IPR036055">
    <property type="entry name" value="LDL_receptor-like_sf"/>
</dbReference>
<gene>
    <name evidence="17" type="primary">LOC106472273</name>
</gene>
<feature type="region of interest" description="Disordered" evidence="13">
    <location>
        <begin position="751"/>
        <end position="792"/>
    </location>
</feature>
<keyword evidence="5" id="KW-0677">Repeat</keyword>
<dbReference type="InterPro" id="IPR051221">
    <property type="entry name" value="LDLR-related"/>
</dbReference>
<feature type="disulfide bond" evidence="11">
    <location>
        <begin position="157"/>
        <end position="169"/>
    </location>
</feature>
<dbReference type="GeneID" id="106472273"/>
<feature type="disulfide bond" evidence="11">
    <location>
        <begin position="81"/>
        <end position="99"/>
    </location>
</feature>
<dbReference type="InterPro" id="IPR023415">
    <property type="entry name" value="LDLR_class-A_CS"/>
</dbReference>
<dbReference type="InterPro" id="IPR009030">
    <property type="entry name" value="Growth_fac_rcpt_cys_sf"/>
</dbReference>
<keyword evidence="16" id="KW-1185">Reference proteome</keyword>
<dbReference type="Gene3D" id="2.10.25.10">
    <property type="entry name" value="Laminin"/>
    <property type="match status" value="3"/>
</dbReference>
<feature type="disulfide bond" evidence="11">
    <location>
        <begin position="42"/>
        <end position="60"/>
    </location>
</feature>
<dbReference type="SUPFAM" id="SSF57424">
    <property type="entry name" value="LDL receptor-like module"/>
    <property type="match status" value="8"/>
</dbReference>
<dbReference type="Gene3D" id="4.10.400.10">
    <property type="entry name" value="Low-density Lipoprotein Receptor"/>
    <property type="match status" value="8"/>
</dbReference>
<keyword evidence="2" id="KW-0245">EGF-like domain</keyword>
<dbReference type="Pfam" id="PF14670">
    <property type="entry name" value="FXa_inhibition"/>
    <property type="match status" value="2"/>
</dbReference>
<keyword evidence="8 11" id="KW-1015">Disulfide bond</keyword>
<feature type="disulfide bond" evidence="11">
    <location>
        <begin position="327"/>
        <end position="345"/>
    </location>
</feature>
<evidence type="ECO:0000256" key="6">
    <source>
        <dbReference type="ARBA" id="ARBA00022989"/>
    </source>
</evidence>
<feature type="transmembrane region" description="Helical" evidence="14">
    <location>
        <begin position="862"/>
        <end position="885"/>
    </location>
</feature>
<evidence type="ECO:0000256" key="9">
    <source>
        <dbReference type="ARBA" id="ARBA00023170"/>
    </source>
</evidence>
<feature type="disulfide bond" evidence="11">
    <location>
        <begin position="259"/>
        <end position="274"/>
    </location>
</feature>
<protein>
    <submittedName>
        <fullName evidence="17">Low-density lipoprotein receptor-like</fullName>
    </submittedName>
</protein>
<evidence type="ECO:0000256" key="14">
    <source>
        <dbReference type="SAM" id="Phobius"/>
    </source>
</evidence>
<dbReference type="PROSITE" id="PS51120">
    <property type="entry name" value="LDLRB"/>
    <property type="match status" value="3"/>
</dbReference>
<feature type="disulfide bond" evidence="11">
    <location>
        <begin position="203"/>
        <end position="221"/>
    </location>
</feature>
<dbReference type="PROSITE" id="PS01209">
    <property type="entry name" value="LDLRA_1"/>
    <property type="match status" value="5"/>
</dbReference>
<feature type="disulfide bond" evidence="11">
    <location>
        <begin position="278"/>
        <end position="290"/>
    </location>
</feature>
<comment type="caution">
    <text evidence="11">Lacks conserved residue(s) required for the propagation of feature annotation.</text>
</comment>
<dbReference type="Proteomes" id="UP000694941">
    <property type="component" value="Unplaced"/>
</dbReference>
<feature type="disulfide bond" evidence="11">
    <location>
        <begin position="176"/>
        <end position="191"/>
    </location>
</feature>
<dbReference type="InterPro" id="IPR000152">
    <property type="entry name" value="EGF-type_Asp/Asn_hydroxyl_site"/>
</dbReference>
<dbReference type="SUPFAM" id="SSF57184">
    <property type="entry name" value="Growth factor receptor domain"/>
    <property type="match status" value="1"/>
</dbReference>
<accession>A0ABM1TL21</accession>
<evidence type="ECO:0000256" key="5">
    <source>
        <dbReference type="ARBA" id="ARBA00022737"/>
    </source>
</evidence>
<dbReference type="Gene3D" id="2.120.10.30">
    <property type="entry name" value="TolB, C-terminal domain"/>
    <property type="match status" value="1"/>
</dbReference>
<feature type="disulfide bond" evidence="11">
    <location>
        <begin position="196"/>
        <end position="208"/>
    </location>
</feature>
<dbReference type="PANTHER" id="PTHR22722">
    <property type="entry name" value="LOW-DENSITY LIPOPROTEIN RECEPTOR-RELATED PROTEIN 2-RELATED"/>
    <property type="match status" value="1"/>
</dbReference>
<dbReference type="Pfam" id="PF00058">
    <property type="entry name" value="Ldl_recept_b"/>
    <property type="match status" value="2"/>
</dbReference>
<dbReference type="PROSITE" id="PS50068">
    <property type="entry name" value="LDLRA_2"/>
    <property type="match status" value="8"/>
</dbReference>
<dbReference type="PANTHER" id="PTHR22722:SF14">
    <property type="entry name" value="MEGALIN, ISOFORM A"/>
    <property type="match status" value="1"/>
</dbReference>
<dbReference type="SMART" id="SM00181">
    <property type="entry name" value="EGF"/>
    <property type="match status" value="4"/>
</dbReference>
<feature type="disulfide bond" evidence="11">
    <location>
        <begin position="164"/>
        <end position="182"/>
    </location>
</feature>
<keyword evidence="10" id="KW-0325">Glycoprotein</keyword>
<evidence type="ECO:0000256" key="1">
    <source>
        <dbReference type="ARBA" id="ARBA00004167"/>
    </source>
</evidence>
<evidence type="ECO:0000313" key="17">
    <source>
        <dbReference type="RefSeq" id="XP_022256577.1"/>
    </source>
</evidence>
<feature type="disulfide bond" evidence="11">
    <location>
        <begin position="285"/>
        <end position="303"/>
    </location>
</feature>
<dbReference type="CDD" id="cd00112">
    <property type="entry name" value="LDLa"/>
    <property type="match status" value="8"/>
</dbReference>
<evidence type="ECO:0000256" key="7">
    <source>
        <dbReference type="ARBA" id="ARBA00023136"/>
    </source>
</evidence>
<feature type="repeat" description="LDL-receptor class B" evidence="12">
    <location>
        <begin position="527"/>
        <end position="569"/>
    </location>
</feature>
<feature type="region of interest" description="Disordered" evidence="13">
    <location>
        <begin position="918"/>
        <end position="940"/>
    </location>
</feature>
<feature type="disulfide bond" evidence="11">
    <location>
        <begin position="215"/>
        <end position="230"/>
    </location>
</feature>
<feature type="transmembrane region" description="Helical" evidence="14">
    <location>
        <begin position="9"/>
        <end position="30"/>
    </location>
</feature>
<evidence type="ECO:0000256" key="11">
    <source>
        <dbReference type="PROSITE-ProRule" id="PRU00124"/>
    </source>
</evidence>
<dbReference type="InterPro" id="IPR018097">
    <property type="entry name" value="EGF_Ca-bd_CS"/>
</dbReference>
<dbReference type="Pfam" id="PF00057">
    <property type="entry name" value="Ldl_recept_a"/>
    <property type="match status" value="8"/>
</dbReference>
<sequence length="940" mass="105106">MASANMSHILFKVIFATHICFVIISLFIQWTHGQCSSHQFTCANERCIPMTWHCDEDDDCGDRSDEINCELRTCSSTEFQCDNQKCVPTRWQCDNEDDCGDKSDENPAICSNKTCGPEDFTCLSSEGTCIPNTWRCDGQSDCPDASDENTDCHQVTCTAEEFTCLNKKCITSRWVCDQDDDCGDSSDEANCPNVTCSSTEFMCDNGKCIPDRWHCDGDVDCSNSTDEKNCPTEGLPSPCEAREFTCANQRDCIHISWQCDGDTDCPDESDEKNCTITCRPDQFQCKNHHCIPGHLQCNGEKECPDGSDEEECPVLHKSCDPETQFDCGDNHCIPMNLVCNNKNDCGDWEDEPDHLCNQNECEDNNGGCSQKCINTAVGFHCSCFEGYKLVDNKTCEDINECEIQGSCSQGCVNTKGSYKCDCIEGYVLEPSNHHRCRVSEGGAVLLFSNRRDVRKLDLESSEYKAVISDLRSVIALDFVYDTEILVWSDVAEECIKSVPINTGSPITILVNDDIGTPDGIAMDWIYNHIYWTDTQKNTIEVADMQGNLRKALIVEGLDEPRAIVVNPVDGWMFWTDWGNPAKIERAGLDGSHRETIVTSDVQWPNGLALDLVSRKIFWVDAKLHTLSSADYSGDNQRVILFSPKHLKHPFSVDVFEDWAYWTDWESQAIHRVNKFTGKEISNVTVGVYSPMDVHIYHKYKQPNGENHCSNQNGYCSHLCLPSPNLTPDSAKFRCVCPDNMELQSDQRTCITTESATTTTTTTTSQPISSSSPEPNSIPVLDTSNTSKSTSVSEDIMDHNSSFVYFYNSTDQETSVPSGSSKETTTLSEATTYTSEILRNDSNKQFQEGKSETFSSESDTGKMAGIIIAILGGLVIIIALIAFLVYKQYIRRNVTSMNFDNPVYRKTTEDQFSLDKNQYQPARSYPPSMEPLTSPGTNEFV</sequence>
<organism evidence="16 17">
    <name type="scientific">Limulus polyphemus</name>
    <name type="common">Atlantic horseshoe crab</name>
    <dbReference type="NCBI Taxonomy" id="6850"/>
    <lineage>
        <taxon>Eukaryota</taxon>
        <taxon>Metazoa</taxon>
        <taxon>Ecdysozoa</taxon>
        <taxon>Arthropoda</taxon>
        <taxon>Chelicerata</taxon>
        <taxon>Merostomata</taxon>
        <taxon>Xiphosura</taxon>
        <taxon>Limulidae</taxon>
        <taxon>Limulus</taxon>
    </lineage>
</organism>
<feature type="disulfide bond" evidence="11">
    <location>
        <begin position="54"/>
        <end position="69"/>
    </location>
</feature>
<keyword evidence="4 14" id="KW-0812">Transmembrane</keyword>
<name>A0ABM1TL21_LIMPO</name>
<feature type="compositionally biased region" description="Low complexity" evidence="13">
    <location>
        <begin position="819"/>
        <end position="835"/>
    </location>
</feature>
<dbReference type="InterPro" id="IPR011042">
    <property type="entry name" value="6-blade_b-propeller_TolB-like"/>
</dbReference>
<feature type="compositionally biased region" description="Basic and acidic residues" evidence="13">
    <location>
        <begin position="837"/>
        <end position="850"/>
    </location>
</feature>
<dbReference type="SMART" id="SM00192">
    <property type="entry name" value="LDLa"/>
    <property type="match status" value="8"/>
</dbReference>
<feature type="repeat" description="LDL-receptor class B" evidence="12">
    <location>
        <begin position="570"/>
        <end position="613"/>
    </location>
</feature>
<dbReference type="InterPro" id="IPR049883">
    <property type="entry name" value="NOTCH1_EGF-like"/>
</dbReference>
<evidence type="ECO:0000256" key="10">
    <source>
        <dbReference type="ARBA" id="ARBA00023180"/>
    </source>
</evidence>
<feature type="disulfide bond" evidence="11">
    <location>
        <begin position="35"/>
        <end position="47"/>
    </location>
</feature>
<dbReference type="CDD" id="cd00054">
    <property type="entry name" value="EGF_CA"/>
    <property type="match status" value="2"/>
</dbReference>